<dbReference type="PANTHER" id="PTHR47166:SF1">
    <property type="entry name" value="ZINC FINGER PROTEIN 831"/>
    <property type="match status" value="1"/>
</dbReference>
<keyword evidence="10" id="KW-0539">Nucleus</keyword>
<evidence type="ECO:0000256" key="8">
    <source>
        <dbReference type="ARBA" id="ARBA00023125"/>
    </source>
</evidence>
<feature type="region of interest" description="Disordered" evidence="12">
    <location>
        <begin position="1694"/>
        <end position="1716"/>
    </location>
</feature>
<gene>
    <name evidence="14" type="ORF">DPX16_8164</name>
</gene>
<comment type="caution">
    <text evidence="14">The sequence shown here is derived from an EMBL/GenBank/DDBJ whole genome shotgun (WGS) entry which is preliminary data.</text>
</comment>
<comment type="subcellular location">
    <subcellularLocation>
        <location evidence="2">Nucleus</location>
    </subcellularLocation>
</comment>
<reference evidence="14 15" key="1">
    <citation type="submission" date="2018-10" db="EMBL/GenBank/DDBJ databases">
        <title>Genome assembly for a Yunnan-Guizhou Plateau 3E fish, Anabarilius grahami (Regan), and its evolutionary and genetic applications.</title>
        <authorList>
            <person name="Jiang W."/>
        </authorList>
    </citation>
    <scope>NUCLEOTIDE SEQUENCE [LARGE SCALE GENOMIC DNA]</scope>
    <source>
        <strain evidence="14">AG-KIZ</strain>
        <tissue evidence="14">Muscle</tissue>
    </source>
</reference>
<evidence type="ECO:0000256" key="9">
    <source>
        <dbReference type="ARBA" id="ARBA00023163"/>
    </source>
</evidence>
<evidence type="ECO:0000256" key="5">
    <source>
        <dbReference type="ARBA" id="ARBA00022771"/>
    </source>
</evidence>
<evidence type="ECO:0000256" key="3">
    <source>
        <dbReference type="ARBA" id="ARBA00022723"/>
    </source>
</evidence>
<dbReference type="PANTHER" id="PTHR47166">
    <property type="entry name" value="ZINC FINGER PROTEIN 831"/>
    <property type="match status" value="1"/>
</dbReference>
<feature type="compositionally biased region" description="Low complexity" evidence="12">
    <location>
        <begin position="1651"/>
        <end position="1664"/>
    </location>
</feature>
<evidence type="ECO:0000313" key="15">
    <source>
        <dbReference type="Proteomes" id="UP000281406"/>
    </source>
</evidence>
<feature type="region of interest" description="Disordered" evidence="12">
    <location>
        <begin position="1213"/>
        <end position="1233"/>
    </location>
</feature>
<evidence type="ECO:0000256" key="6">
    <source>
        <dbReference type="ARBA" id="ARBA00022833"/>
    </source>
</evidence>
<evidence type="ECO:0000256" key="11">
    <source>
        <dbReference type="PROSITE-ProRule" id="PRU00042"/>
    </source>
</evidence>
<dbReference type="FunFam" id="3.30.160.60:FF:000097">
    <property type="entry name" value="Zinc finger protein"/>
    <property type="match status" value="1"/>
</dbReference>
<comment type="function">
    <text evidence="1">May be involved in transcriptional regulation.</text>
</comment>
<feature type="compositionally biased region" description="Basic and acidic residues" evidence="12">
    <location>
        <begin position="1696"/>
        <end position="1716"/>
    </location>
</feature>
<name>A0A3N0Y8L0_ANAGA</name>
<dbReference type="GO" id="GO:0003677">
    <property type="term" value="F:DNA binding"/>
    <property type="evidence" value="ECO:0007669"/>
    <property type="project" value="UniProtKB-KW"/>
</dbReference>
<keyword evidence="5 11" id="KW-0863">Zinc-finger</keyword>
<dbReference type="GO" id="GO:0005634">
    <property type="term" value="C:nucleus"/>
    <property type="evidence" value="ECO:0007669"/>
    <property type="project" value="UniProtKB-SubCell"/>
</dbReference>
<keyword evidence="9" id="KW-0804">Transcription</keyword>
<dbReference type="EMBL" id="RJVU01049641">
    <property type="protein sequence ID" value="ROL42474.1"/>
    <property type="molecule type" value="Genomic_DNA"/>
</dbReference>
<keyword evidence="6" id="KW-0862">Zinc</keyword>
<evidence type="ECO:0000256" key="7">
    <source>
        <dbReference type="ARBA" id="ARBA00023015"/>
    </source>
</evidence>
<proteinExistence type="predicted"/>
<sequence>MATSKQSFVRATEPQCSVSAQREEETHVKGPLTTMYVHNVPAPGLQPYPQAQPGTLQDATVLPLFLPRMCSNSTLPSLTLHIASRAALQQQRLMAPATSARPKPIGKHICPHCGKDCLKPSVLEKHLRCHTGERPYPCTTCGISFKTQSNLYKHKRTQAHARLSSESDKGTFSSQESMESSKDNCTSLASEMNDGDSVDIKRSKEVLPVVSVTIPSQEDTTEAKRVSGIQWALHNAAMVGFSTTPALQDKVNSLRKSVELSVGMKNNPAMQQTGALSEDGCTSSIPNRTPLQRQEALFSKPWDSPMSRGKSQSHDSTDSGFSDSSEHHSSSSPGASLHDPTMESFKETTMERQEPGSSQTPSEMPPEDTKSKVSIQEKQKLEEHISKLIYENSVLVDNKQLENVRPRKTVLSKQGSIDLPVPYTYKDSFHFEIRSSKHVSSSQNQDRRGGVIHSSVPTQHSTSIEHAPLTRSSSLPFTVGGKPTDGAMNLNLSRRCSAGHVYPLRSSDQQAQIHRSLVRQVAVDCLPTAEGSPVERGSMSSLSSDGDSTDFVTEPCIKGNYRRKARKFDYTKWHTYKGGTFRKLYNTEKDCLLKMNKTASSSEQAESLETQISQQRDNGSVSLSFTSCSAVTLQNELKVPYTSFENNNVMGADIERDKSATQHIDCHIPSERKKQRTGNDVQMLSISDSRTGQANGNMCDLMSQPLLSTCATQSSITVPAQKVSMQNLHPHGSFIHQFSNPSQFLGNTLSPAFCLISVSGTSGTPSGSISSPTVPEAKTSFPPKYQLKIPCSTDGVSASCFGSTLAHSTCSTIPALRESCQTTVQCHLENSVLSSNQSQGASIVANFDQCKQDVLCATTSMPMSSVSCSGLNQTNSLSKALTQLQSTTPTSISLISPMLLPPVQHQVSLLQSNGATGAVESQSLVPVSSVLHQPLKVLTNSENTQPVTSTNTMSTVSYCSESGLQIYPSVTTTPTVQNHPASPVSGPGKPLGLTADTKSTVYENTLNSTASKITTGDFQGSQSEGKVIVLNGSAQSQNTFYVRTADLQIVMQLISDEQLALIEPQIETTTSITLTNHTSLSQEVYSNDVTNVCMAQEMVNNGEMRKKNTSNRCESASSVNKAENVYSLNSQNAKNSANGSPQCASSLLHPQTKFHITASVDYNKNSTGELYEPQKIPENSQERKSAEFEVTAGSHHKLVAGVEPHLVDKSYSRRENHKEPKNCSVHNPDLVSSPEEQKFTEITSLMEPNHIQTTPVEPDETDLMSVTLSENGERVETMTTTQLGTCICKKKTSNTESQQMQKVINSTKQPSQNKPYRAVCESSNLNTREIRASDTGKLSCKHGTLATEMCGPGQTPTQYESHQAFALGPGDFGSDTYNQIKASRPMVNRTSNIRDILEDSTKCGDVHTRHANLEIFTGPGEDGALKSLKFHKDPGTKSKESIPKEPESGVGEGERPSTEVAGMNNTHNLIGQGCEDNGKQDKRKEEVMSYEEHQTSAQAHQEVSLNISEPLQHEQFRDSNNPDASVCTNILSQTCQHEGQGECNTNTKKDSMGEYLGNSSSRETIQQETSSLTVAKNSSQTSGHLLVQPLSVNTTQNEFQKEIQTRGSMSYWIYSKGTQVQMHSSQHKTSGTTVLASVSQNNCGTSKIETSSSSAGPSSRNASNQISSQELQICPPAIHSNSTEPKLFYLGNNSYMEHEDSNSSSDDEQKLVIELE</sequence>
<dbReference type="InterPro" id="IPR013087">
    <property type="entry name" value="Znf_C2H2_type"/>
</dbReference>
<feature type="region of interest" description="Disordered" evidence="12">
    <location>
        <begin position="436"/>
        <end position="478"/>
    </location>
</feature>
<dbReference type="OrthoDB" id="6077919at2759"/>
<keyword evidence="7" id="KW-0805">Transcription regulation</keyword>
<feature type="region of interest" description="Disordered" evidence="12">
    <location>
        <begin position="298"/>
        <end position="377"/>
    </location>
</feature>
<dbReference type="Gene3D" id="3.30.160.60">
    <property type="entry name" value="Classic Zinc Finger"/>
    <property type="match status" value="2"/>
</dbReference>
<keyword evidence="4" id="KW-0677">Repeat</keyword>
<feature type="compositionally biased region" description="Low complexity" evidence="12">
    <location>
        <begin position="330"/>
        <end position="339"/>
    </location>
</feature>
<feature type="compositionally biased region" description="Polar residues" evidence="12">
    <location>
        <begin position="1"/>
        <end position="20"/>
    </location>
</feature>
<feature type="region of interest" description="Disordered" evidence="12">
    <location>
        <begin position="1557"/>
        <end position="1581"/>
    </location>
</feature>
<feature type="compositionally biased region" description="Basic and acidic residues" evidence="12">
    <location>
        <begin position="340"/>
        <end position="354"/>
    </location>
</feature>
<evidence type="ECO:0000256" key="10">
    <source>
        <dbReference type="ARBA" id="ARBA00023242"/>
    </source>
</evidence>
<accession>A0A3N0Y8L0</accession>
<evidence type="ECO:0000256" key="1">
    <source>
        <dbReference type="ARBA" id="ARBA00003767"/>
    </source>
</evidence>
<organism evidence="14 15">
    <name type="scientific">Anabarilius grahami</name>
    <name type="common">Kanglang fish</name>
    <name type="synonym">Barilius grahami</name>
    <dbReference type="NCBI Taxonomy" id="495550"/>
    <lineage>
        <taxon>Eukaryota</taxon>
        <taxon>Metazoa</taxon>
        <taxon>Chordata</taxon>
        <taxon>Craniata</taxon>
        <taxon>Vertebrata</taxon>
        <taxon>Euteleostomi</taxon>
        <taxon>Actinopterygii</taxon>
        <taxon>Neopterygii</taxon>
        <taxon>Teleostei</taxon>
        <taxon>Ostariophysi</taxon>
        <taxon>Cypriniformes</taxon>
        <taxon>Xenocyprididae</taxon>
        <taxon>Xenocypridinae</taxon>
        <taxon>Xenocypridinae incertae sedis</taxon>
        <taxon>Anabarilius</taxon>
    </lineage>
</organism>
<protein>
    <submittedName>
        <fullName evidence="14">Zinc finger protein 831</fullName>
    </submittedName>
</protein>
<feature type="domain" description="C2H2-type" evidence="13">
    <location>
        <begin position="136"/>
        <end position="165"/>
    </location>
</feature>
<feature type="compositionally biased region" description="Polar residues" evidence="12">
    <location>
        <begin position="170"/>
        <end position="190"/>
    </location>
</feature>
<dbReference type="Proteomes" id="UP000281406">
    <property type="component" value="Unassembled WGS sequence"/>
</dbReference>
<evidence type="ECO:0000259" key="13">
    <source>
        <dbReference type="PROSITE" id="PS50157"/>
    </source>
</evidence>
<evidence type="ECO:0000256" key="2">
    <source>
        <dbReference type="ARBA" id="ARBA00004123"/>
    </source>
</evidence>
<evidence type="ECO:0000256" key="4">
    <source>
        <dbReference type="ARBA" id="ARBA00022737"/>
    </source>
</evidence>
<feature type="compositionally biased region" description="Polar residues" evidence="12">
    <location>
        <begin position="455"/>
        <end position="476"/>
    </location>
</feature>
<dbReference type="SUPFAM" id="SSF57667">
    <property type="entry name" value="beta-beta-alpha zinc fingers"/>
    <property type="match status" value="1"/>
</dbReference>
<keyword evidence="15" id="KW-1185">Reference proteome</keyword>
<keyword evidence="8" id="KW-0238">DNA-binding</keyword>
<evidence type="ECO:0000256" key="12">
    <source>
        <dbReference type="SAM" id="MobiDB-lite"/>
    </source>
</evidence>
<dbReference type="SMART" id="SM00355">
    <property type="entry name" value="ZnF_C2H2"/>
    <property type="match status" value="2"/>
</dbReference>
<dbReference type="PROSITE" id="PS00028">
    <property type="entry name" value="ZINC_FINGER_C2H2_1"/>
    <property type="match status" value="2"/>
</dbReference>
<feature type="compositionally biased region" description="Basic and acidic residues" evidence="12">
    <location>
        <begin position="1476"/>
        <end position="1488"/>
    </location>
</feature>
<feature type="region of interest" description="Disordered" evidence="12">
    <location>
        <begin position="1644"/>
        <end position="1679"/>
    </location>
</feature>
<feature type="region of interest" description="Disordered" evidence="12">
    <location>
        <begin position="158"/>
        <end position="195"/>
    </location>
</feature>
<feature type="compositionally biased region" description="Basic and acidic residues" evidence="12">
    <location>
        <begin position="367"/>
        <end position="377"/>
    </location>
</feature>
<feature type="region of interest" description="Disordered" evidence="12">
    <location>
        <begin position="1417"/>
        <end position="1488"/>
    </location>
</feature>
<dbReference type="GO" id="GO:0008270">
    <property type="term" value="F:zinc ion binding"/>
    <property type="evidence" value="ECO:0007669"/>
    <property type="project" value="UniProtKB-KW"/>
</dbReference>
<dbReference type="PROSITE" id="PS50157">
    <property type="entry name" value="ZINC_FINGER_C2H2_2"/>
    <property type="match status" value="2"/>
</dbReference>
<feature type="compositionally biased region" description="Basic and acidic residues" evidence="12">
    <location>
        <begin position="1430"/>
        <end position="1457"/>
    </location>
</feature>
<keyword evidence="3" id="KW-0479">Metal-binding</keyword>
<evidence type="ECO:0000313" key="14">
    <source>
        <dbReference type="EMBL" id="ROL42474.1"/>
    </source>
</evidence>
<dbReference type="InterPro" id="IPR036236">
    <property type="entry name" value="Znf_C2H2_sf"/>
</dbReference>
<feature type="region of interest" description="Disordered" evidence="12">
    <location>
        <begin position="1"/>
        <end position="24"/>
    </location>
</feature>
<feature type="domain" description="C2H2-type" evidence="13">
    <location>
        <begin position="108"/>
        <end position="135"/>
    </location>
</feature>